<evidence type="ECO:0000256" key="1">
    <source>
        <dbReference type="ARBA" id="ARBA00007469"/>
    </source>
</evidence>
<dbReference type="GO" id="GO:0033897">
    <property type="term" value="F:ribonuclease T2 activity"/>
    <property type="evidence" value="ECO:0007669"/>
    <property type="project" value="UniProtKB-EC"/>
</dbReference>
<keyword evidence="3" id="KW-0732">Signal</keyword>
<dbReference type="Pfam" id="PF00445">
    <property type="entry name" value="Ribonuclease_T2"/>
    <property type="match status" value="1"/>
</dbReference>
<dbReference type="EC" id="4.6.1.19" evidence="4"/>
<keyword evidence="5" id="KW-1185">Reference proteome</keyword>
<accession>A0ABV2H6Q4</accession>
<proteinExistence type="inferred from homology"/>
<dbReference type="PANTHER" id="PTHR11240">
    <property type="entry name" value="RIBONUCLEASE T2"/>
    <property type="match status" value="1"/>
</dbReference>
<dbReference type="InterPro" id="IPR018188">
    <property type="entry name" value="RNase_T2_His_AS_1"/>
</dbReference>
<dbReference type="InterPro" id="IPR036430">
    <property type="entry name" value="RNase_T2-like_sf"/>
</dbReference>
<comment type="similarity">
    <text evidence="1 2">Belongs to the RNase T2 family.</text>
</comment>
<evidence type="ECO:0000256" key="2">
    <source>
        <dbReference type="RuleBase" id="RU004328"/>
    </source>
</evidence>
<reference evidence="4 5" key="1">
    <citation type="submission" date="2024-06" db="EMBL/GenBank/DDBJ databases">
        <title>Genomic Encyclopedia of Type Strains, Phase IV (KMG-IV): sequencing the most valuable type-strain genomes for metagenomic binning, comparative biology and taxonomic classification.</title>
        <authorList>
            <person name="Goeker M."/>
        </authorList>
    </citation>
    <scope>NUCLEOTIDE SEQUENCE [LARGE SCALE GENOMIC DNA]</scope>
    <source>
        <strain evidence="4 5">DSM 105042</strain>
    </source>
</reference>
<dbReference type="PANTHER" id="PTHR11240:SF22">
    <property type="entry name" value="RIBONUCLEASE T2"/>
    <property type="match status" value="1"/>
</dbReference>
<protein>
    <submittedName>
        <fullName evidence="4">Ribonuclease T2</fullName>
        <ecNumber evidence="4">4.6.1.19</ecNumber>
    </submittedName>
</protein>
<dbReference type="CDD" id="cd01062">
    <property type="entry name" value="RNase_T2_prok"/>
    <property type="match status" value="1"/>
</dbReference>
<name>A0ABV2H6Q4_9HYPH</name>
<organism evidence="4 5">
    <name type="scientific">Pseudorhizobium tarimense</name>
    <dbReference type="NCBI Taxonomy" id="1079109"/>
    <lineage>
        <taxon>Bacteria</taxon>
        <taxon>Pseudomonadati</taxon>
        <taxon>Pseudomonadota</taxon>
        <taxon>Alphaproteobacteria</taxon>
        <taxon>Hyphomicrobiales</taxon>
        <taxon>Rhizobiaceae</taxon>
        <taxon>Rhizobium/Agrobacterium group</taxon>
        <taxon>Pseudorhizobium</taxon>
    </lineage>
</organism>
<dbReference type="EMBL" id="JBEPLJ010000007">
    <property type="protein sequence ID" value="MET3585952.1"/>
    <property type="molecule type" value="Genomic_DNA"/>
</dbReference>
<sequence>MTDQPFRAVFAALLLAAVMFSPAAAQAPDFDFYVLSLSWSPTYCASEEGRRSRQQCGGGADHSFVVHGLWPQHERGYPQFCPSREPQRVPQALGETMFDIMPSMGLIGHEWRKHGSCSGLSQRDYLAKTREAFEQVRIPRALANGERSLSLSTDKIEEMFVSANPGMTRQGIAASCDGRRLEEVRICLTRDLQFRDCAEVDRGGCRLERVELPPVN</sequence>
<dbReference type="PROSITE" id="PS00530">
    <property type="entry name" value="RNASE_T2_1"/>
    <property type="match status" value="1"/>
</dbReference>
<feature type="signal peptide" evidence="3">
    <location>
        <begin position="1"/>
        <end position="27"/>
    </location>
</feature>
<dbReference type="Gene3D" id="3.90.730.10">
    <property type="entry name" value="Ribonuclease T2-like"/>
    <property type="match status" value="1"/>
</dbReference>
<evidence type="ECO:0000313" key="4">
    <source>
        <dbReference type="EMBL" id="MET3585952.1"/>
    </source>
</evidence>
<dbReference type="InterPro" id="IPR001568">
    <property type="entry name" value="RNase_T2-like"/>
</dbReference>
<dbReference type="SUPFAM" id="SSF55895">
    <property type="entry name" value="Ribonuclease Rh-like"/>
    <property type="match status" value="1"/>
</dbReference>
<feature type="chain" id="PRO_5046082539" evidence="3">
    <location>
        <begin position="28"/>
        <end position="216"/>
    </location>
</feature>
<dbReference type="InterPro" id="IPR039378">
    <property type="entry name" value="RNase_T2_prok"/>
</dbReference>
<evidence type="ECO:0000256" key="3">
    <source>
        <dbReference type="SAM" id="SignalP"/>
    </source>
</evidence>
<comment type="caution">
    <text evidence="4">The sequence shown here is derived from an EMBL/GenBank/DDBJ whole genome shotgun (WGS) entry which is preliminary data.</text>
</comment>
<keyword evidence="4" id="KW-0456">Lyase</keyword>
<evidence type="ECO:0000313" key="5">
    <source>
        <dbReference type="Proteomes" id="UP001549031"/>
    </source>
</evidence>
<dbReference type="Proteomes" id="UP001549031">
    <property type="component" value="Unassembled WGS sequence"/>
</dbReference>
<gene>
    <name evidence="4" type="ORF">ABID21_002067</name>
</gene>